<evidence type="ECO:0000256" key="1">
    <source>
        <dbReference type="ARBA" id="ARBA00004496"/>
    </source>
</evidence>
<dbReference type="GO" id="GO:0034476">
    <property type="term" value="P:U5 snRNA 3'-end processing"/>
    <property type="evidence" value="ECO:0007669"/>
    <property type="project" value="TreeGrafter"/>
</dbReference>
<evidence type="ECO:0000259" key="8">
    <source>
        <dbReference type="Pfam" id="PF01138"/>
    </source>
</evidence>
<dbReference type="GO" id="GO:0071028">
    <property type="term" value="P:nuclear mRNA surveillance"/>
    <property type="evidence" value="ECO:0007669"/>
    <property type="project" value="TreeGrafter"/>
</dbReference>
<dbReference type="InterPro" id="IPR027408">
    <property type="entry name" value="PNPase/RNase_PH_dom_sf"/>
</dbReference>
<dbReference type="AlphaFoldDB" id="A0A8E2EPL5"/>
<comment type="subcellular location">
    <subcellularLocation>
        <location evidence="1">Cytoplasm</location>
    </subcellularLocation>
    <subcellularLocation>
        <location evidence="2">Nucleus</location>
        <location evidence="2">Nucleolus</location>
    </subcellularLocation>
</comment>
<dbReference type="GO" id="GO:0034475">
    <property type="term" value="P:U4 snRNA 3'-end processing"/>
    <property type="evidence" value="ECO:0007669"/>
    <property type="project" value="TreeGrafter"/>
</dbReference>
<dbReference type="GO" id="GO:0000176">
    <property type="term" value="C:nuclear exosome (RNase complex)"/>
    <property type="evidence" value="ECO:0007669"/>
    <property type="project" value="TreeGrafter"/>
</dbReference>
<keyword evidence="4" id="KW-0963">Cytoplasm</keyword>
<accession>A0A8E2EPL5</accession>
<dbReference type="InterPro" id="IPR020568">
    <property type="entry name" value="Ribosomal_Su5_D2-typ_SF"/>
</dbReference>
<dbReference type="GO" id="GO:0034473">
    <property type="term" value="P:U1 snRNA 3'-end processing"/>
    <property type="evidence" value="ECO:0007669"/>
    <property type="project" value="TreeGrafter"/>
</dbReference>
<dbReference type="GO" id="GO:0000467">
    <property type="term" value="P:exonucleolytic trimming to generate mature 3'-end of 5.8S rRNA from tricistronic rRNA transcript (SSU-rRNA, 5.8S rRNA, LSU-rRNA)"/>
    <property type="evidence" value="ECO:0007669"/>
    <property type="project" value="TreeGrafter"/>
</dbReference>
<comment type="similarity">
    <text evidence="3">Belongs to the RNase PH family.</text>
</comment>
<dbReference type="GO" id="GO:0005730">
    <property type="term" value="C:nucleolus"/>
    <property type="evidence" value="ECO:0007669"/>
    <property type="project" value="UniProtKB-SubCell"/>
</dbReference>
<reference evidence="9 10" key="1">
    <citation type="journal article" date="2016" name="Nat. Commun.">
        <title>Ectomycorrhizal ecology is imprinted in the genome of the dominant symbiotic fungus Cenococcum geophilum.</title>
        <authorList>
            <consortium name="DOE Joint Genome Institute"/>
            <person name="Peter M."/>
            <person name="Kohler A."/>
            <person name="Ohm R.A."/>
            <person name="Kuo A."/>
            <person name="Krutzmann J."/>
            <person name="Morin E."/>
            <person name="Arend M."/>
            <person name="Barry K.W."/>
            <person name="Binder M."/>
            <person name="Choi C."/>
            <person name="Clum A."/>
            <person name="Copeland A."/>
            <person name="Grisel N."/>
            <person name="Haridas S."/>
            <person name="Kipfer T."/>
            <person name="LaButti K."/>
            <person name="Lindquist E."/>
            <person name="Lipzen A."/>
            <person name="Maire R."/>
            <person name="Meier B."/>
            <person name="Mihaltcheva S."/>
            <person name="Molinier V."/>
            <person name="Murat C."/>
            <person name="Poggeler S."/>
            <person name="Quandt C.A."/>
            <person name="Sperisen C."/>
            <person name="Tritt A."/>
            <person name="Tisserant E."/>
            <person name="Crous P.W."/>
            <person name="Henrissat B."/>
            <person name="Nehls U."/>
            <person name="Egli S."/>
            <person name="Spatafora J.W."/>
            <person name="Grigoriev I.V."/>
            <person name="Martin F.M."/>
        </authorList>
    </citation>
    <scope>NUCLEOTIDE SEQUENCE [LARGE SCALE GENOMIC DNA]</scope>
    <source>
        <strain evidence="9 10">CBS 207.34</strain>
    </source>
</reference>
<evidence type="ECO:0000313" key="10">
    <source>
        <dbReference type="Proteomes" id="UP000250140"/>
    </source>
</evidence>
<keyword evidence="5" id="KW-0271">Exosome</keyword>
<feature type="domain" description="Exoribonuclease phosphorolytic" evidence="8">
    <location>
        <begin position="38"/>
        <end position="197"/>
    </location>
</feature>
<feature type="region of interest" description="Disordered" evidence="7">
    <location>
        <begin position="78"/>
        <end position="113"/>
    </location>
</feature>
<protein>
    <recommendedName>
        <fullName evidence="6">Ribosomal RNA-processing protein 42</fullName>
    </recommendedName>
</protein>
<proteinExistence type="inferred from homology"/>
<dbReference type="Pfam" id="PF01138">
    <property type="entry name" value="RNase_PH"/>
    <property type="match status" value="1"/>
</dbReference>
<evidence type="ECO:0000256" key="4">
    <source>
        <dbReference type="ARBA" id="ARBA00022490"/>
    </source>
</evidence>
<evidence type="ECO:0000256" key="3">
    <source>
        <dbReference type="ARBA" id="ARBA00006678"/>
    </source>
</evidence>
<evidence type="ECO:0000256" key="6">
    <source>
        <dbReference type="ARBA" id="ARBA00042523"/>
    </source>
</evidence>
<sequence length="371" mass="40152">MAPIQTAQVLLSPAELSYLHSSLSLSPPIRPDGRTPTQFRPLVAESDILPGANGSARICFADGTEAIVGVKAEVEKSQWRPTSGEQRRRSIAAVDVMDGEDDSGDTSKSKGMGQDSWVEMSIEIPGFRDDDSLPIFLSSMLTEALLASGELKDKLYINRRFHWKLYIDILLLSPPLSYPLPLLSLTTHLALLSTRLPALKSEQDEDPLFDDDWAASNHLFRRSDPKHSSNNHTEKPPVTLLVIAVGQNIIFDPSKEELAVAEAVLAISCATSHMPSTNPVRLLSIRTIDLPSRLTPPGIPNSMNSATGGNAPISSTDAMAQREALNLSGVWTPPRGGIKRGLIGRILKMAVEKGGVAEEVLEALEKVDVDG</sequence>
<dbReference type="GO" id="GO:0000177">
    <property type="term" value="C:cytoplasmic exosome (RNase complex)"/>
    <property type="evidence" value="ECO:0007669"/>
    <property type="project" value="TreeGrafter"/>
</dbReference>
<organism evidence="9 10">
    <name type="scientific">Glonium stellatum</name>
    <dbReference type="NCBI Taxonomy" id="574774"/>
    <lineage>
        <taxon>Eukaryota</taxon>
        <taxon>Fungi</taxon>
        <taxon>Dikarya</taxon>
        <taxon>Ascomycota</taxon>
        <taxon>Pezizomycotina</taxon>
        <taxon>Dothideomycetes</taxon>
        <taxon>Pleosporomycetidae</taxon>
        <taxon>Gloniales</taxon>
        <taxon>Gloniaceae</taxon>
        <taxon>Glonium</taxon>
    </lineage>
</organism>
<dbReference type="PANTHER" id="PTHR11097">
    <property type="entry name" value="EXOSOME COMPLEX EXONUCLEASE RIBOSOMAL RNA PROCESSING PROTEIN"/>
    <property type="match status" value="1"/>
</dbReference>
<dbReference type="InterPro" id="IPR050590">
    <property type="entry name" value="Exosome_comp_Rrp42_subfam"/>
</dbReference>
<dbReference type="PANTHER" id="PTHR11097:SF8">
    <property type="entry name" value="EXOSOME COMPLEX COMPONENT RRP42"/>
    <property type="match status" value="1"/>
</dbReference>
<evidence type="ECO:0000313" key="9">
    <source>
        <dbReference type="EMBL" id="OCL02515.1"/>
    </source>
</evidence>
<dbReference type="InterPro" id="IPR001247">
    <property type="entry name" value="ExoRNase_PH_dom1"/>
</dbReference>
<evidence type="ECO:0000256" key="2">
    <source>
        <dbReference type="ARBA" id="ARBA00004604"/>
    </source>
</evidence>
<dbReference type="GO" id="GO:0035925">
    <property type="term" value="F:mRNA 3'-UTR AU-rich region binding"/>
    <property type="evidence" value="ECO:0007669"/>
    <property type="project" value="TreeGrafter"/>
</dbReference>
<dbReference type="GO" id="GO:0071035">
    <property type="term" value="P:nuclear polyadenylation-dependent rRNA catabolic process"/>
    <property type="evidence" value="ECO:0007669"/>
    <property type="project" value="TreeGrafter"/>
</dbReference>
<name>A0A8E2EPL5_9PEZI</name>
<dbReference type="Gene3D" id="3.30.230.70">
    <property type="entry name" value="GHMP Kinase, N-terminal domain"/>
    <property type="match status" value="1"/>
</dbReference>
<dbReference type="GO" id="GO:0016075">
    <property type="term" value="P:rRNA catabolic process"/>
    <property type="evidence" value="ECO:0007669"/>
    <property type="project" value="TreeGrafter"/>
</dbReference>
<evidence type="ECO:0000256" key="7">
    <source>
        <dbReference type="SAM" id="MobiDB-lite"/>
    </source>
</evidence>
<evidence type="ECO:0000256" key="5">
    <source>
        <dbReference type="ARBA" id="ARBA00022835"/>
    </source>
</evidence>
<dbReference type="GO" id="GO:0071038">
    <property type="term" value="P:TRAMP-dependent tRNA surveillance pathway"/>
    <property type="evidence" value="ECO:0007669"/>
    <property type="project" value="TreeGrafter"/>
</dbReference>
<dbReference type="Proteomes" id="UP000250140">
    <property type="component" value="Unassembled WGS sequence"/>
</dbReference>
<gene>
    <name evidence="9" type="ORF">AOQ84DRAFT_349064</name>
</gene>
<dbReference type="SUPFAM" id="SSF54211">
    <property type="entry name" value="Ribosomal protein S5 domain 2-like"/>
    <property type="match status" value="1"/>
</dbReference>
<keyword evidence="10" id="KW-1185">Reference proteome</keyword>
<dbReference type="EMBL" id="KV750939">
    <property type="protein sequence ID" value="OCL02515.1"/>
    <property type="molecule type" value="Genomic_DNA"/>
</dbReference>
<dbReference type="OrthoDB" id="272245at2759"/>